<evidence type="ECO:0000259" key="1">
    <source>
        <dbReference type="Pfam" id="PF02441"/>
    </source>
</evidence>
<dbReference type="OrthoDB" id="9792688at2"/>
<proteinExistence type="predicted"/>
<sequence length="193" mass="21018">MDLSNRNIGYGITGSFCTFAKTRKEIQRLTEMGAHVIPIFSYQTQNCDTRFGTAKEFMEEVCDITGNPGIRTLQEAEPIGPKGYLDVMAIAPCTGNSAAKLANAITDTPVLMAAKAHMRNGKPLVIAISTNDALGASFKNIGMLMNTKHIYFVPFAQDNYEKKPNSMVAKMELLPETISAALEGKQLQPVVRG</sequence>
<dbReference type="InterPro" id="IPR036551">
    <property type="entry name" value="Flavin_trans-like"/>
</dbReference>
<dbReference type="Gene3D" id="3.40.50.1950">
    <property type="entry name" value="Flavin prenyltransferase-like"/>
    <property type="match status" value="1"/>
</dbReference>
<keyword evidence="3" id="KW-1185">Reference proteome</keyword>
<dbReference type="STRING" id="301302.ERS852420_02410"/>
<accession>A0A0M6WP18</accession>
<dbReference type="AlphaFoldDB" id="A0A0M6WP18"/>
<dbReference type="EMBL" id="CVRR01000021">
    <property type="protein sequence ID" value="CRL39221.1"/>
    <property type="molecule type" value="Genomic_DNA"/>
</dbReference>
<dbReference type="RefSeq" id="WP_055068008.1">
    <property type="nucleotide sequence ID" value="NZ_CP173697.1"/>
</dbReference>
<gene>
    <name evidence="2" type="primary">spoVFB</name>
    <name evidence="2" type="ORF">M72_29241</name>
</gene>
<dbReference type="Pfam" id="PF02441">
    <property type="entry name" value="Flavoprotein"/>
    <property type="match status" value="1"/>
</dbReference>
<dbReference type="SUPFAM" id="SSF52507">
    <property type="entry name" value="Homo-oligomeric flavin-containing Cys decarboxylases, HFCD"/>
    <property type="match status" value="1"/>
</dbReference>
<organism evidence="2 3">
    <name type="scientific">Roseburia faecis</name>
    <dbReference type="NCBI Taxonomy" id="301302"/>
    <lineage>
        <taxon>Bacteria</taxon>
        <taxon>Bacillati</taxon>
        <taxon>Bacillota</taxon>
        <taxon>Clostridia</taxon>
        <taxon>Lachnospirales</taxon>
        <taxon>Lachnospiraceae</taxon>
        <taxon>Roseburia</taxon>
    </lineage>
</organism>
<name>A0A0M6WP18_9FIRM</name>
<dbReference type="Proteomes" id="UP000049979">
    <property type="component" value="Unassembled WGS sequence"/>
</dbReference>
<reference evidence="3" key="1">
    <citation type="submission" date="2015-05" db="EMBL/GenBank/DDBJ databases">
        <authorList>
            <consortium name="Pathogen Informatics"/>
        </authorList>
    </citation>
    <scope>NUCLEOTIDE SEQUENCE [LARGE SCALE GENOMIC DNA]</scope>
    <source>
        <strain evidence="3">M72</strain>
    </source>
</reference>
<dbReference type="InterPro" id="IPR014214">
    <property type="entry name" value="Dipicolinic_acid_synth_B"/>
</dbReference>
<dbReference type="NCBIfam" id="TIGR02852">
    <property type="entry name" value="spore_dpaB"/>
    <property type="match status" value="1"/>
</dbReference>
<evidence type="ECO:0000313" key="2">
    <source>
        <dbReference type="EMBL" id="CRL39221.1"/>
    </source>
</evidence>
<dbReference type="GO" id="GO:0003824">
    <property type="term" value="F:catalytic activity"/>
    <property type="evidence" value="ECO:0007669"/>
    <property type="project" value="InterPro"/>
</dbReference>
<dbReference type="InterPro" id="IPR003382">
    <property type="entry name" value="Flavoprotein"/>
</dbReference>
<feature type="domain" description="Flavoprotein" evidence="1">
    <location>
        <begin position="7"/>
        <end position="170"/>
    </location>
</feature>
<protein>
    <submittedName>
        <fullName evidence="2">Dipicolinate synthase subunit B</fullName>
    </submittedName>
</protein>
<evidence type="ECO:0000313" key="3">
    <source>
        <dbReference type="Proteomes" id="UP000049979"/>
    </source>
</evidence>
<dbReference type="PIRSF" id="PIRSF001390">
    <property type="entry name" value="Dipicolinate_synth_subunit_B"/>
    <property type="match status" value="1"/>
</dbReference>
<dbReference type="NCBIfam" id="NF006161">
    <property type="entry name" value="PRK08305.1"/>
    <property type="match status" value="1"/>
</dbReference>